<evidence type="ECO:0000256" key="3">
    <source>
        <dbReference type="ARBA" id="ARBA00006442"/>
    </source>
</evidence>
<dbReference type="PANTHER" id="PTHR43429">
    <property type="entry name" value="PYRIDINE NUCLEOTIDE-DISULFIDE OXIDOREDUCTASE DOMAIN-CONTAINING"/>
    <property type="match status" value="1"/>
</dbReference>
<dbReference type="InterPro" id="IPR050260">
    <property type="entry name" value="FAD-bd_OxRdtase"/>
</dbReference>
<keyword evidence="4" id="KW-0963">Cytoplasm</keyword>
<evidence type="ECO:0000256" key="5">
    <source>
        <dbReference type="ARBA" id="ARBA00022630"/>
    </source>
</evidence>
<reference evidence="11 12" key="1">
    <citation type="submission" date="2013-03" db="EMBL/GenBank/DDBJ databases">
        <title>Salinisphaera dokdonensis CL-ES53 Genome Sequencing.</title>
        <authorList>
            <person name="Li C."/>
            <person name="Lai Q."/>
            <person name="Shao Z."/>
        </authorList>
    </citation>
    <scope>NUCLEOTIDE SEQUENCE [LARGE SCALE GENOMIC DNA]</scope>
    <source>
        <strain evidence="11 12">CL-ES53</strain>
    </source>
</reference>
<evidence type="ECO:0000256" key="4">
    <source>
        <dbReference type="ARBA" id="ARBA00022490"/>
    </source>
</evidence>
<keyword evidence="7" id="KW-0560">Oxidoreductase</keyword>
<keyword evidence="5" id="KW-0285">Flavoprotein</keyword>
<feature type="domain" description="Rubredoxin binding" evidence="10">
    <location>
        <begin position="310"/>
        <end position="378"/>
    </location>
</feature>
<evidence type="ECO:0000256" key="6">
    <source>
        <dbReference type="ARBA" id="ARBA00022827"/>
    </source>
</evidence>
<evidence type="ECO:0000256" key="8">
    <source>
        <dbReference type="ARBA" id="ARBA00023027"/>
    </source>
</evidence>
<dbReference type="PANTHER" id="PTHR43429:SF3">
    <property type="entry name" value="NITRITE REDUCTASE [NAD(P)H]"/>
    <property type="match status" value="1"/>
</dbReference>
<comment type="cofactor">
    <cofactor evidence="1">
        <name>FAD</name>
        <dbReference type="ChEBI" id="CHEBI:57692"/>
    </cofactor>
</comment>
<evidence type="ECO:0000256" key="2">
    <source>
        <dbReference type="ARBA" id="ARBA00004496"/>
    </source>
</evidence>
<accession>A0ABV2B5B4</accession>
<evidence type="ECO:0000313" key="11">
    <source>
        <dbReference type="EMBL" id="MES1930855.1"/>
    </source>
</evidence>
<dbReference type="Gene3D" id="3.50.50.60">
    <property type="entry name" value="FAD/NAD(P)-binding domain"/>
    <property type="match status" value="2"/>
</dbReference>
<dbReference type="RefSeq" id="WP_353113475.1">
    <property type="nucleotide sequence ID" value="NZ_APND01000007.1"/>
</dbReference>
<dbReference type="InterPro" id="IPR041364">
    <property type="entry name" value="Rbx-bd"/>
</dbReference>
<dbReference type="PRINTS" id="PR00411">
    <property type="entry name" value="PNDRDTASEI"/>
</dbReference>
<feature type="domain" description="FAD/NAD(P)-binding" evidence="9">
    <location>
        <begin position="4"/>
        <end position="279"/>
    </location>
</feature>
<comment type="similarity">
    <text evidence="3">Belongs to the FAD-dependent oxidoreductase family.</text>
</comment>
<evidence type="ECO:0000256" key="7">
    <source>
        <dbReference type="ARBA" id="ARBA00023002"/>
    </source>
</evidence>
<organism evidence="11 12">
    <name type="scientific">Salinisphaera dokdonensis CL-ES53</name>
    <dbReference type="NCBI Taxonomy" id="1304272"/>
    <lineage>
        <taxon>Bacteria</taxon>
        <taxon>Pseudomonadati</taxon>
        <taxon>Pseudomonadota</taxon>
        <taxon>Gammaproteobacteria</taxon>
        <taxon>Salinisphaerales</taxon>
        <taxon>Salinisphaeraceae</taxon>
        <taxon>Salinisphaera</taxon>
    </lineage>
</organism>
<dbReference type="InterPro" id="IPR023753">
    <property type="entry name" value="FAD/NAD-binding_dom"/>
</dbReference>
<dbReference type="Pfam" id="PF18113">
    <property type="entry name" value="Rbx_binding"/>
    <property type="match status" value="1"/>
</dbReference>
<comment type="caution">
    <text evidence="11">The sequence shown here is derived from an EMBL/GenBank/DDBJ whole genome shotgun (WGS) entry which is preliminary data.</text>
</comment>
<dbReference type="Proteomes" id="UP001460888">
    <property type="component" value="Unassembled WGS sequence"/>
</dbReference>
<comment type="subcellular location">
    <subcellularLocation>
        <location evidence="2">Cytoplasm</location>
    </subcellularLocation>
</comment>
<name>A0ABV2B5B4_9GAMM</name>
<evidence type="ECO:0000259" key="10">
    <source>
        <dbReference type="Pfam" id="PF18113"/>
    </source>
</evidence>
<sequence>MDPIIIVGTGLAGYGTAREFRKHDKETPLVLITRDDGASYYKPDLSEAHAKEASPDDLIKKNVDAMAEELDATIHTHRQVESIDPEARELSLNGDTLKYHKLVLAFGADPILLNLGGDATQSVHKVNNLADYRSFRSHLGDAKHVAILGAGLIGCEFANDLVGAGYEVSVFDPAGWPLSQLLPEACGHAVEKELARAGVHWHLGHAAVAVHESNEQLQVVLDDDDSVYADVVLSAVGLRAGVSLAQDAGLETDQGIKVDRTLATSDPHIYALGDCAEVDGQWRPYVGPLMQCARTLGKTLAGGEGDTAGAVKYPTLPIIVKTHVCPVIVYPPVDKHGEWQVEGDGANLEARFVNEDGELLGFALTGDATNKRRDYLKDAPPLMD</sequence>
<keyword evidence="12" id="KW-1185">Reference proteome</keyword>
<keyword evidence="6" id="KW-0274">FAD</keyword>
<dbReference type="Pfam" id="PF07992">
    <property type="entry name" value="Pyr_redox_2"/>
    <property type="match status" value="1"/>
</dbReference>
<evidence type="ECO:0000259" key="9">
    <source>
        <dbReference type="Pfam" id="PF07992"/>
    </source>
</evidence>
<gene>
    <name evidence="11" type="ORF">SADO_16468</name>
</gene>
<dbReference type="Gene3D" id="3.30.390.120">
    <property type="match status" value="1"/>
</dbReference>
<protein>
    <submittedName>
        <fullName evidence="11">FAD-dependent pyridine nucleotide-disulfide oxidoreductase</fullName>
    </submittedName>
</protein>
<keyword evidence="8" id="KW-0520">NAD</keyword>
<dbReference type="EMBL" id="APND01000007">
    <property type="protein sequence ID" value="MES1930855.1"/>
    <property type="molecule type" value="Genomic_DNA"/>
</dbReference>
<dbReference type="SUPFAM" id="SSF51905">
    <property type="entry name" value="FAD/NAD(P)-binding domain"/>
    <property type="match status" value="1"/>
</dbReference>
<evidence type="ECO:0000313" key="12">
    <source>
        <dbReference type="Proteomes" id="UP001460888"/>
    </source>
</evidence>
<dbReference type="InterPro" id="IPR036188">
    <property type="entry name" value="FAD/NAD-bd_sf"/>
</dbReference>
<evidence type="ECO:0000256" key="1">
    <source>
        <dbReference type="ARBA" id="ARBA00001974"/>
    </source>
</evidence>
<proteinExistence type="inferred from homology"/>
<dbReference type="PRINTS" id="PR00368">
    <property type="entry name" value="FADPNR"/>
</dbReference>